<keyword evidence="3" id="KW-1185">Reference proteome</keyword>
<name>A0AAD9EE77_9PEZI</name>
<evidence type="ECO:0000256" key="1">
    <source>
        <dbReference type="SAM" id="MobiDB-lite"/>
    </source>
</evidence>
<feature type="region of interest" description="Disordered" evidence="1">
    <location>
        <begin position="42"/>
        <end position="107"/>
    </location>
</feature>
<organism evidence="2 3">
    <name type="scientific">Colletotrichum chrysophilum</name>
    <dbReference type="NCBI Taxonomy" id="1836956"/>
    <lineage>
        <taxon>Eukaryota</taxon>
        <taxon>Fungi</taxon>
        <taxon>Dikarya</taxon>
        <taxon>Ascomycota</taxon>
        <taxon>Pezizomycotina</taxon>
        <taxon>Sordariomycetes</taxon>
        <taxon>Hypocreomycetidae</taxon>
        <taxon>Glomerellales</taxon>
        <taxon>Glomerellaceae</taxon>
        <taxon>Colletotrichum</taxon>
        <taxon>Colletotrichum gloeosporioides species complex</taxon>
    </lineage>
</organism>
<evidence type="ECO:0000313" key="3">
    <source>
        <dbReference type="Proteomes" id="UP001243330"/>
    </source>
</evidence>
<comment type="caution">
    <text evidence="2">The sequence shown here is derived from an EMBL/GenBank/DDBJ whole genome shotgun (WGS) entry which is preliminary data.</text>
</comment>
<feature type="compositionally biased region" description="Basic and acidic residues" evidence="1">
    <location>
        <begin position="87"/>
        <end position="97"/>
    </location>
</feature>
<proteinExistence type="predicted"/>
<protein>
    <submittedName>
        <fullName evidence="2">Uncharacterized protein</fullName>
    </submittedName>
</protein>
<evidence type="ECO:0000313" key="2">
    <source>
        <dbReference type="EMBL" id="KAK1844457.1"/>
    </source>
</evidence>
<dbReference type="EMBL" id="JAQOWY010000310">
    <property type="protein sequence ID" value="KAK1844457.1"/>
    <property type="molecule type" value="Genomic_DNA"/>
</dbReference>
<reference evidence="2" key="1">
    <citation type="submission" date="2023-01" db="EMBL/GenBank/DDBJ databases">
        <title>Colletotrichum chrysophilum M932 genome sequence.</title>
        <authorList>
            <person name="Baroncelli R."/>
        </authorList>
    </citation>
    <scope>NUCLEOTIDE SEQUENCE</scope>
    <source>
        <strain evidence="2">M932</strain>
    </source>
</reference>
<sequence length="107" mass="12095">MHGSRDGGVGSRVPALRWQLPQVHALQHPLRQSTERCATSMEWPVLHGPGPVSLREEGTPDRHLPRHVGANNRRDHQTPTTPRRRDRNNNRISKRDSPFSQAVACLC</sequence>
<dbReference type="Proteomes" id="UP001243330">
    <property type="component" value="Unassembled WGS sequence"/>
</dbReference>
<gene>
    <name evidence="2" type="ORF">CCHR01_12900</name>
</gene>
<feature type="compositionally biased region" description="Basic and acidic residues" evidence="1">
    <location>
        <begin position="54"/>
        <end position="63"/>
    </location>
</feature>
<accession>A0AAD9EE77</accession>
<dbReference type="AlphaFoldDB" id="A0AAD9EE77"/>